<organism evidence="1 2">
    <name type="scientific">Paralcaligenes ureilyticus</name>
    <dbReference type="NCBI Taxonomy" id="627131"/>
    <lineage>
        <taxon>Bacteria</taxon>
        <taxon>Pseudomonadati</taxon>
        <taxon>Pseudomonadota</taxon>
        <taxon>Betaproteobacteria</taxon>
        <taxon>Burkholderiales</taxon>
        <taxon>Alcaligenaceae</taxon>
        <taxon>Paralcaligenes</taxon>
    </lineage>
</organism>
<sequence>MTPENHRDKAERIEQSLARLTDSDWEIRIEAAMLAGTHWVNFVLHEIGVSEVSEDMVHASMCMVSVLRKYKLAEPELIAQLEEIEELRPLFVRGDMDGGAKAADRALELLRSIGGRARKLA</sequence>
<reference evidence="1 2" key="1">
    <citation type="submission" date="2019-03" db="EMBL/GenBank/DDBJ databases">
        <title>Genomic Encyclopedia of Type Strains, Phase IV (KMG-IV): sequencing the most valuable type-strain genomes for metagenomic binning, comparative biology and taxonomic classification.</title>
        <authorList>
            <person name="Goeker M."/>
        </authorList>
    </citation>
    <scope>NUCLEOTIDE SEQUENCE [LARGE SCALE GENOMIC DNA]</scope>
    <source>
        <strain evidence="1 2">DSM 24591</strain>
    </source>
</reference>
<evidence type="ECO:0000313" key="1">
    <source>
        <dbReference type="EMBL" id="TCT08855.1"/>
    </source>
</evidence>
<evidence type="ECO:0000313" key="2">
    <source>
        <dbReference type="Proteomes" id="UP000295525"/>
    </source>
</evidence>
<gene>
    <name evidence="1" type="ORF">EDC26_10413</name>
</gene>
<accession>A0A4R3MBM9</accession>
<dbReference type="Proteomes" id="UP000295525">
    <property type="component" value="Unassembled WGS sequence"/>
</dbReference>
<dbReference type="EMBL" id="SMAJ01000004">
    <property type="protein sequence ID" value="TCT08855.1"/>
    <property type="molecule type" value="Genomic_DNA"/>
</dbReference>
<protein>
    <submittedName>
        <fullName evidence="1">Uncharacterized protein</fullName>
    </submittedName>
</protein>
<dbReference type="AlphaFoldDB" id="A0A4R3MBM9"/>
<proteinExistence type="predicted"/>
<keyword evidence="2" id="KW-1185">Reference proteome</keyword>
<dbReference type="RefSeq" id="WP_132580854.1">
    <property type="nucleotide sequence ID" value="NZ_SMAJ01000004.1"/>
</dbReference>
<dbReference type="OrthoDB" id="9103738at2"/>
<comment type="caution">
    <text evidence="1">The sequence shown here is derived from an EMBL/GenBank/DDBJ whole genome shotgun (WGS) entry which is preliminary data.</text>
</comment>
<name>A0A4R3MBM9_9BURK</name>